<feature type="transmembrane region" description="Helical" evidence="1">
    <location>
        <begin position="273"/>
        <end position="293"/>
    </location>
</feature>
<dbReference type="GeneID" id="71929399"/>
<reference evidence="3" key="1">
    <citation type="submission" date="2022-04" db="EMBL/GenBank/DDBJ databases">
        <title>Halocatena sp. nov., isolated from a salt lake.</title>
        <authorList>
            <person name="Cui H.-L."/>
        </authorList>
    </citation>
    <scope>NUCLEOTIDE SEQUENCE</scope>
    <source>
        <strain evidence="3">AD-1</strain>
        <plasmid evidence="3">unnamed1</plasmid>
    </source>
</reference>
<feature type="transmembrane region" description="Helical" evidence="1">
    <location>
        <begin position="39"/>
        <end position="63"/>
    </location>
</feature>
<feature type="domain" description="EamA" evidence="2">
    <location>
        <begin position="155"/>
        <end position="290"/>
    </location>
</feature>
<feature type="domain" description="EamA" evidence="2">
    <location>
        <begin position="12"/>
        <end position="140"/>
    </location>
</feature>
<dbReference type="EMBL" id="CP096020">
    <property type="protein sequence ID" value="UPM44332.1"/>
    <property type="molecule type" value="Genomic_DNA"/>
</dbReference>
<geneLocation type="plasmid" evidence="3 4">
    <name>unnamed1</name>
</geneLocation>
<feature type="transmembrane region" description="Helical" evidence="1">
    <location>
        <begin position="185"/>
        <end position="207"/>
    </location>
</feature>
<keyword evidence="3" id="KW-0614">Plasmid</keyword>
<accession>A0A8U0A5I5</accession>
<dbReference type="RefSeq" id="WP_247994986.1">
    <property type="nucleotide sequence ID" value="NZ_CP096020.1"/>
</dbReference>
<evidence type="ECO:0000256" key="1">
    <source>
        <dbReference type="SAM" id="Phobius"/>
    </source>
</evidence>
<feature type="transmembrane region" description="Helical" evidence="1">
    <location>
        <begin position="246"/>
        <end position="266"/>
    </location>
</feature>
<feature type="transmembrane region" description="Helical" evidence="1">
    <location>
        <begin position="12"/>
        <end position="32"/>
    </location>
</feature>
<evidence type="ECO:0000313" key="4">
    <source>
        <dbReference type="Proteomes" id="UP000831768"/>
    </source>
</evidence>
<organism evidence="3 4">
    <name type="scientific">Halocatena salina</name>
    <dbReference type="NCBI Taxonomy" id="2934340"/>
    <lineage>
        <taxon>Archaea</taxon>
        <taxon>Methanobacteriati</taxon>
        <taxon>Methanobacteriota</taxon>
        <taxon>Stenosarchaea group</taxon>
        <taxon>Halobacteria</taxon>
        <taxon>Halobacteriales</taxon>
        <taxon>Natronomonadaceae</taxon>
        <taxon>Halocatena</taxon>
    </lineage>
</organism>
<dbReference type="PANTHER" id="PTHR22911:SF137">
    <property type="entry name" value="SOLUTE CARRIER FAMILY 35 MEMBER G2-RELATED"/>
    <property type="match status" value="1"/>
</dbReference>
<feature type="transmembrane region" description="Helical" evidence="1">
    <location>
        <begin position="69"/>
        <end position="86"/>
    </location>
</feature>
<name>A0A8U0A5I5_9EURY</name>
<keyword evidence="1" id="KW-0812">Transmembrane</keyword>
<dbReference type="InterPro" id="IPR000620">
    <property type="entry name" value="EamA_dom"/>
</dbReference>
<dbReference type="AlphaFoldDB" id="A0A8U0A5I5"/>
<feature type="transmembrane region" description="Helical" evidence="1">
    <location>
        <begin position="155"/>
        <end position="173"/>
    </location>
</feature>
<sequence length="294" mass="30744">MLPTIDTLVPLSFAMGTAIAFSVSTLLVRLGVERSDPMTALLVTLSVNVVLLWTVSAALYGVVVDLSTWKYFIVAGLFAPGLGRLCNYTGIRRLGVTISYPISNTNPMIAVLVALLVLDESLSLTGFAGASAVVTGGVLVGSTSTSGAVRAGDRWAIAFPVLAAVFFGGAQVLRDVGLNGTVEPTVGAAVNSTTSLVLLGSYAVFTGRHRTLTVTWRDGWLFVVAGIVSSVGTALLYMALRAGSVVIVAPILNTSPLFALLISYRLLRNHELFSLRIVFGTLLVVIGVTTLAVV</sequence>
<evidence type="ECO:0000313" key="3">
    <source>
        <dbReference type="EMBL" id="UPM44332.1"/>
    </source>
</evidence>
<keyword evidence="4" id="KW-1185">Reference proteome</keyword>
<protein>
    <submittedName>
        <fullName evidence="3">EamA family transporter</fullName>
    </submittedName>
</protein>
<dbReference type="KEGG" id="haad:MW046_15090"/>
<gene>
    <name evidence="3" type="ORF">MW046_15090</name>
</gene>
<feature type="transmembrane region" description="Helical" evidence="1">
    <location>
        <begin position="98"/>
        <end position="118"/>
    </location>
</feature>
<feature type="transmembrane region" description="Helical" evidence="1">
    <location>
        <begin position="124"/>
        <end position="143"/>
    </location>
</feature>
<keyword evidence="1" id="KW-1133">Transmembrane helix</keyword>
<dbReference type="Pfam" id="PF00892">
    <property type="entry name" value="EamA"/>
    <property type="match status" value="2"/>
</dbReference>
<dbReference type="SUPFAM" id="SSF103481">
    <property type="entry name" value="Multidrug resistance efflux transporter EmrE"/>
    <property type="match status" value="2"/>
</dbReference>
<proteinExistence type="predicted"/>
<evidence type="ECO:0000259" key="2">
    <source>
        <dbReference type="Pfam" id="PF00892"/>
    </source>
</evidence>
<dbReference type="PANTHER" id="PTHR22911">
    <property type="entry name" value="ACYL-MALONYL CONDENSING ENZYME-RELATED"/>
    <property type="match status" value="1"/>
</dbReference>
<dbReference type="InterPro" id="IPR037185">
    <property type="entry name" value="EmrE-like"/>
</dbReference>
<feature type="transmembrane region" description="Helical" evidence="1">
    <location>
        <begin position="219"/>
        <end position="240"/>
    </location>
</feature>
<dbReference type="GO" id="GO:0016020">
    <property type="term" value="C:membrane"/>
    <property type="evidence" value="ECO:0007669"/>
    <property type="project" value="InterPro"/>
</dbReference>
<keyword evidence="1" id="KW-0472">Membrane</keyword>
<dbReference type="Proteomes" id="UP000831768">
    <property type="component" value="Plasmid unnamed1"/>
</dbReference>